<dbReference type="EMBL" id="BPLQ01006428">
    <property type="protein sequence ID" value="GIY22276.1"/>
    <property type="molecule type" value="Genomic_DNA"/>
</dbReference>
<gene>
    <name evidence="1" type="ORF">CDAR_374861</name>
</gene>
<comment type="caution">
    <text evidence="1">The sequence shown here is derived from an EMBL/GenBank/DDBJ whole genome shotgun (WGS) entry which is preliminary data.</text>
</comment>
<dbReference type="Proteomes" id="UP001054837">
    <property type="component" value="Unassembled WGS sequence"/>
</dbReference>
<name>A0AAV4RMY1_9ARAC</name>
<keyword evidence="2" id="KW-1185">Reference proteome</keyword>
<evidence type="ECO:0000313" key="2">
    <source>
        <dbReference type="Proteomes" id="UP001054837"/>
    </source>
</evidence>
<proteinExistence type="predicted"/>
<accession>A0AAV4RMY1</accession>
<protein>
    <submittedName>
        <fullName evidence="1">Uncharacterized protein</fullName>
    </submittedName>
</protein>
<evidence type="ECO:0000313" key="1">
    <source>
        <dbReference type="EMBL" id="GIY22276.1"/>
    </source>
</evidence>
<sequence length="91" mass="10312">MLKKRADLPLGSVLWDFQHKTCQSGNIPLGERRSPIGIRFMGFSTQTCHPQNACRGEIGGWPVDRHSSGWVTHVTECVREKSYIDIVRMAE</sequence>
<dbReference type="AlphaFoldDB" id="A0AAV4RMY1"/>
<organism evidence="1 2">
    <name type="scientific">Caerostris darwini</name>
    <dbReference type="NCBI Taxonomy" id="1538125"/>
    <lineage>
        <taxon>Eukaryota</taxon>
        <taxon>Metazoa</taxon>
        <taxon>Ecdysozoa</taxon>
        <taxon>Arthropoda</taxon>
        <taxon>Chelicerata</taxon>
        <taxon>Arachnida</taxon>
        <taxon>Araneae</taxon>
        <taxon>Araneomorphae</taxon>
        <taxon>Entelegynae</taxon>
        <taxon>Araneoidea</taxon>
        <taxon>Araneidae</taxon>
        <taxon>Caerostris</taxon>
    </lineage>
</organism>
<reference evidence="1 2" key="1">
    <citation type="submission" date="2021-06" db="EMBL/GenBank/DDBJ databases">
        <title>Caerostris darwini draft genome.</title>
        <authorList>
            <person name="Kono N."/>
            <person name="Arakawa K."/>
        </authorList>
    </citation>
    <scope>NUCLEOTIDE SEQUENCE [LARGE SCALE GENOMIC DNA]</scope>
</reference>